<sequence length="622" mass="70537">MPAIEDSFDESINNNVVHNKETIVVPILHFNDCYNVEPRSEEPSGGAARLVTAFNSFKHLNPMVLFSGDIIAPSIMSTFTKGEQMVPVVKALGIDCALYGNHEFDFGVDNLLSFVSQTSFPWLMSNVFDNETNRPLGDGKVWHILDKCGKKFGIIGLIEEEWLATLATLALDDVTYLDFVSEGRKLAKLLKEKENVDFVIALTHMRTPNDCRLAENVDQIDLILGGHDHDYEVKIVNGKYIIKSGTDFRQFSKIDITFNEQTFDIKVKEFNVNSYDYEEDNDLKAELEKYSDVIEGKMDSVLGHLSCELDGRFASIRTKETNLGNLVADIMLASTHSDLAILNSGTLRSDQIHHKGPFKLRDLVTIMPMMDALIVLNATGQQIWKALENGVSLWPRLEGRFPQVAGIKFSFNPSKPGGNRIDPKYIKIGDEYLDLEQNYRLVTKAYLSQGKDGYDVLKECEVLQHEDECPEMVTSVQNHFESIKILTGNTRRTHHRQSLVCISRRTSVVKMHDIGSLDLNLMTQSSHDSQYYSKHENSPLRGPMKKVMSLDGRKSTLTRCPSFENIEYEYCKLEPRVEGRINVLTEEVSQQLEREKQEYISSNLLEDPIPEEDNEVEESLST</sequence>
<name>A0A7R9PWK0_9ACAR</name>
<keyword evidence="2" id="KW-0732">Signal</keyword>
<feature type="compositionally biased region" description="Acidic residues" evidence="4">
    <location>
        <begin position="608"/>
        <end position="622"/>
    </location>
</feature>
<feature type="domain" description="5'-Nucleotidase C-terminal" evidence="6">
    <location>
        <begin position="303"/>
        <end position="459"/>
    </location>
</feature>
<keyword evidence="8" id="KW-1185">Reference proteome</keyword>
<feature type="domain" description="Calcineurin-like phosphoesterase" evidence="5">
    <location>
        <begin position="26"/>
        <end position="231"/>
    </location>
</feature>
<dbReference type="PRINTS" id="PR01607">
    <property type="entry name" value="APYRASEFAMLY"/>
</dbReference>
<evidence type="ECO:0000256" key="1">
    <source>
        <dbReference type="ARBA" id="ARBA00006654"/>
    </source>
</evidence>
<evidence type="ECO:0000256" key="4">
    <source>
        <dbReference type="SAM" id="MobiDB-lite"/>
    </source>
</evidence>
<dbReference type="InterPro" id="IPR006179">
    <property type="entry name" value="5_nucleotidase/apyrase"/>
</dbReference>
<dbReference type="Proteomes" id="UP000759131">
    <property type="component" value="Unassembled WGS sequence"/>
</dbReference>
<keyword evidence="3" id="KW-0378">Hydrolase</keyword>
<accession>A0A7R9PWK0</accession>
<evidence type="ECO:0000313" key="7">
    <source>
        <dbReference type="EMBL" id="CAD7622986.1"/>
    </source>
</evidence>
<dbReference type="InterPro" id="IPR041821">
    <property type="entry name" value="CG11883_N"/>
</dbReference>
<dbReference type="EMBL" id="CAJPIZ010001400">
    <property type="protein sequence ID" value="CAG2103416.1"/>
    <property type="molecule type" value="Genomic_DNA"/>
</dbReference>
<comment type="similarity">
    <text evidence="1 3">Belongs to the 5'-nucleotidase family.</text>
</comment>
<gene>
    <name evidence="7" type="ORF">OSB1V03_LOCUS3447</name>
</gene>
<dbReference type="InterPro" id="IPR029052">
    <property type="entry name" value="Metallo-depent_PP-like"/>
</dbReference>
<dbReference type="PANTHER" id="PTHR11575">
    <property type="entry name" value="5'-NUCLEOTIDASE-RELATED"/>
    <property type="match status" value="1"/>
</dbReference>
<dbReference type="InterPro" id="IPR004843">
    <property type="entry name" value="Calcineurin-like_PHP"/>
</dbReference>
<protein>
    <submittedName>
        <fullName evidence="7">Uncharacterized protein</fullName>
    </submittedName>
</protein>
<dbReference type="Gene3D" id="3.60.21.10">
    <property type="match status" value="1"/>
</dbReference>
<dbReference type="AlphaFoldDB" id="A0A7R9PWK0"/>
<organism evidence="7">
    <name type="scientific">Medioppia subpectinata</name>
    <dbReference type="NCBI Taxonomy" id="1979941"/>
    <lineage>
        <taxon>Eukaryota</taxon>
        <taxon>Metazoa</taxon>
        <taxon>Ecdysozoa</taxon>
        <taxon>Arthropoda</taxon>
        <taxon>Chelicerata</taxon>
        <taxon>Arachnida</taxon>
        <taxon>Acari</taxon>
        <taxon>Acariformes</taxon>
        <taxon>Sarcoptiformes</taxon>
        <taxon>Oribatida</taxon>
        <taxon>Brachypylina</taxon>
        <taxon>Oppioidea</taxon>
        <taxon>Oppiidae</taxon>
        <taxon>Medioppia</taxon>
    </lineage>
</organism>
<dbReference type="Pfam" id="PF02872">
    <property type="entry name" value="5_nucleotid_C"/>
    <property type="match status" value="1"/>
</dbReference>
<evidence type="ECO:0000259" key="5">
    <source>
        <dbReference type="Pfam" id="PF00149"/>
    </source>
</evidence>
<dbReference type="Gene3D" id="3.90.780.10">
    <property type="entry name" value="5'-Nucleotidase, C-terminal domain"/>
    <property type="match status" value="1"/>
</dbReference>
<dbReference type="InterPro" id="IPR008334">
    <property type="entry name" value="5'-Nucleotdase_C"/>
</dbReference>
<dbReference type="SUPFAM" id="SSF55816">
    <property type="entry name" value="5'-nucleotidase (syn. UDP-sugar hydrolase), C-terminal domain"/>
    <property type="match status" value="1"/>
</dbReference>
<dbReference type="EMBL" id="OC855975">
    <property type="protein sequence ID" value="CAD7622986.1"/>
    <property type="molecule type" value="Genomic_DNA"/>
</dbReference>
<dbReference type="CDD" id="cd07406">
    <property type="entry name" value="MPP_CG11883_N"/>
    <property type="match status" value="1"/>
</dbReference>
<evidence type="ECO:0000313" key="8">
    <source>
        <dbReference type="Proteomes" id="UP000759131"/>
    </source>
</evidence>
<dbReference type="GO" id="GO:0016787">
    <property type="term" value="F:hydrolase activity"/>
    <property type="evidence" value="ECO:0007669"/>
    <property type="project" value="UniProtKB-KW"/>
</dbReference>
<evidence type="ECO:0000259" key="6">
    <source>
        <dbReference type="Pfam" id="PF02872"/>
    </source>
</evidence>
<evidence type="ECO:0000256" key="3">
    <source>
        <dbReference type="RuleBase" id="RU362119"/>
    </source>
</evidence>
<dbReference type="Pfam" id="PF00149">
    <property type="entry name" value="Metallophos"/>
    <property type="match status" value="1"/>
</dbReference>
<dbReference type="PANTHER" id="PTHR11575:SF48">
    <property type="entry name" value="5'-NUCLEOTIDASE"/>
    <property type="match status" value="1"/>
</dbReference>
<feature type="region of interest" description="Disordered" evidence="4">
    <location>
        <begin position="599"/>
        <end position="622"/>
    </location>
</feature>
<dbReference type="GO" id="GO:0000166">
    <property type="term" value="F:nucleotide binding"/>
    <property type="evidence" value="ECO:0007669"/>
    <property type="project" value="UniProtKB-KW"/>
</dbReference>
<reference evidence="7" key="1">
    <citation type="submission" date="2020-11" db="EMBL/GenBank/DDBJ databases">
        <authorList>
            <person name="Tran Van P."/>
        </authorList>
    </citation>
    <scope>NUCLEOTIDE SEQUENCE</scope>
</reference>
<dbReference type="OrthoDB" id="10252235at2759"/>
<proteinExistence type="inferred from homology"/>
<evidence type="ECO:0000256" key="2">
    <source>
        <dbReference type="ARBA" id="ARBA00022729"/>
    </source>
</evidence>
<dbReference type="GO" id="GO:0009166">
    <property type="term" value="P:nucleotide catabolic process"/>
    <property type="evidence" value="ECO:0007669"/>
    <property type="project" value="InterPro"/>
</dbReference>
<dbReference type="SUPFAM" id="SSF56300">
    <property type="entry name" value="Metallo-dependent phosphatases"/>
    <property type="match status" value="1"/>
</dbReference>
<dbReference type="InterPro" id="IPR036907">
    <property type="entry name" value="5'-Nucleotdase_C_sf"/>
</dbReference>
<keyword evidence="3" id="KW-0547">Nucleotide-binding</keyword>